<accession>A0ABT4DBB2</accession>
<keyword evidence="3 4" id="KW-0975">Bacterial flagellum</keyword>
<evidence type="ECO:0000256" key="5">
    <source>
        <dbReference type="NCBIfam" id="TIGR00205"/>
    </source>
</evidence>
<dbReference type="PRINTS" id="PR01006">
    <property type="entry name" value="FLGHOOKFLIE"/>
</dbReference>
<dbReference type="EMBL" id="JAPQFJ010000014">
    <property type="protein sequence ID" value="MCY6959597.1"/>
    <property type="molecule type" value="Genomic_DNA"/>
</dbReference>
<keyword evidence="6" id="KW-0282">Flagellum</keyword>
<comment type="caution">
    <text evidence="6">The sequence shown here is derived from an EMBL/GenBank/DDBJ whole genome shotgun (WGS) entry which is preliminary data.</text>
</comment>
<keyword evidence="7" id="KW-1185">Reference proteome</keyword>
<comment type="subcellular location">
    <subcellularLocation>
        <location evidence="1 4">Bacterial flagellum basal body</location>
    </subcellularLocation>
</comment>
<dbReference type="PANTHER" id="PTHR34653:SF1">
    <property type="entry name" value="FLAGELLAR HOOK-BASAL BODY COMPLEX PROTEIN FLIE"/>
    <property type="match status" value="1"/>
</dbReference>
<name>A0ABT4DBB2_9CLOT</name>
<protein>
    <recommendedName>
        <fullName evidence="4 5">Flagellar hook-basal body complex protein FliE</fullName>
    </recommendedName>
</protein>
<dbReference type="PANTHER" id="PTHR34653">
    <property type="match status" value="1"/>
</dbReference>
<gene>
    <name evidence="4 6" type="primary">fliE</name>
    <name evidence="6" type="ORF">OW729_13335</name>
</gene>
<dbReference type="InterPro" id="IPR001624">
    <property type="entry name" value="FliE"/>
</dbReference>
<dbReference type="Proteomes" id="UP001144612">
    <property type="component" value="Unassembled WGS sequence"/>
</dbReference>
<evidence type="ECO:0000313" key="7">
    <source>
        <dbReference type="Proteomes" id="UP001144612"/>
    </source>
</evidence>
<sequence>MQNDMEQEGNISSFGEALKSELNKVNDKQLEAEDLTDKFIKGEDDNIHEVMLKTEEAKLSLQLAVQVRNKVLEAYQEINRMQV</sequence>
<proteinExistence type="inferred from homology"/>
<dbReference type="NCBIfam" id="TIGR00205">
    <property type="entry name" value="fliE"/>
    <property type="match status" value="1"/>
</dbReference>
<evidence type="ECO:0000256" key="1">
    <source>
        <dbReference type="ARBA" id="ARBA00004117"/>
    </source>
</evidence>
<evidence type="ECO:0000256" key="4">
    <source>
        <dbReference type="HAMAP-Rule" id="MF_00724"/>
    </source>
</evidence>
<organism evidence="6 7">
    <name type="scientific">Clostridium brassicae</name>
    <dbReference type="NCBI Taxonomy" id="2999072"/>
    <lineage>
        <taxon>Bacteria</taxon>
        <taxon>Bacillati</taxon>
        <taxon>Bacillota</taxon>
        <taxon>Clostridia</taxon>
        <taxon>Eubacteriales</taxon>
        <taxon>Clostridiaceae</taxon>
        <taxon>Clostridium</taxon>
    </lineage>
</organism>
<evidence type="ECO:0000256" key="2">
    <source>
        <dbReference type="ARBA" id="ARBA00009272"/>
    </source>
</evidence>
<evidence type="ECO:0000313" key="6">
    <source>
        <dbReference type="EMBL" id="MCY6959597.1"/>
    </source>
</evidence>
<dbReference type="HAMAP" id="MF_00724">
    <property type="entry name" value="FliE"/>
    <property type="match status" value="1"/>
</dbReference>
<comment type="similarity">
    <text evidence="2 4">Belongs to the FliE family.</text>
</comment>
<reference evidence="6" key="1">
    <citation type="submission" date="2022-12" db="EMBL/GenBank/DDBJ databases">
        <title>Clostridium sp. nov., isolated from industrial wastewater.</title>
        <authorList>
            <person name="Jiayan W."/>
        </authorList>
    </citation>
    <scope>NUCLEOTIDE SEQUENCE</scope>
    <source>
        <strain evidence="6">ZC22-4</strain>
    </source>
</reference>
<keyword evidence="6" id="KW-0966">Cell projection</keyword>
<keyword evidence="6" id="KW-0969">Cilium</keyword>
<dbReference type="Pfam" id="PF02049">
    <property type="entry name" value="FliE"/>
    <property type="match status" value="1"/>
</dbReference>
<evidence type="ECO:0000256" key="3">
    <source>
        <dbReference type="ARBA" id="ARBA00023143"/>
    </source>
</evidence>